<feature type="region of interest" description="Disordered" evidence="1">
    <location>
        <begin position="109"/>
        <end position="143"/>
    </location>
</feature>
<dbReference type="Pfam" id="PF04120">
    <property type="entry name" value="Iron_permease"/>
    <property type="match status" value="1"/>
</dbReference>
<comment type="caution">
    <text evidence="3">The sequence shown here is derived from an EMBL/GenBank/DDBJ whole genome shotgun (WGS) entry which is preliminary data.</text>
</comment>
<sequence>MTINDAFHTFARKSSDALGTPYGFAIAVLLLVIWGATGPFFDFSDTWQLIVNTATTIVTFIMVFLIQNTQNRDARAIHLKLDELLKTQQGARNSLVDLEDMSDEELNSLQHEFERARKKKDVNHAEREKAGKEKNLPGSSPQR</sequence>
<feature type="compositionally biased region" description="Basic and acidic residues" evidence="1">
    <location>
        <begin position="122"/>
        <end position="135"/>
    </location>
</feature>
<accession>A0ABS5UCJ6</accession>
<proteinExistence type="predicted"/>
<keyword evidence="2" id="KW-1133">Transmembrane helix</keyword>
<dbReference type="EMBL" id="JAHDYS010000021">
    <property type="protein sequence ID" value="MBT1073406.1"/>
    <property type="molecule type" value="Genomic_DNA"/>
</dbReference>
<gene>
    <name evidence="3" type="ORF">KJB30_16560</name>
</gene>
<dbReference type="RefSeq" id="WP_214301416.1">
    <property type="nucleotide sequence ID" value="NZ_JAHDYS010000021.1"/>
</dbReference>
<evidence type="ECO:0000313" key="3">
    <source>
        <dbReference type="EMBL" id="MBT1073406.1"/>
    </source>
</evidence>
<keyword evidence="2" id="KW-0812">Transmembrane</keyword>
<dbReference type="Proteomes" id="UP000784128">
    <property type="component" value="Unassembled WGS sequence"/>
</dbReference>
<feature type="transmembrane region" description="Helical" evidence="2">
    <location>
        <begin position="47"/>
        <end position="66"/>
    </location>
</feature>
<protein>
    <submittedName>
        <fullName evidence="3">Low affinity iron permease family protein</fullName>
    </submittedName>
</protein>
<evidence type="ECO:0000313" key="4">
    <source>
        <dbReference type="Proteomes" id="UP000784128"/>
    </source>
</evidence>
<keyword evidence="2" id="KW-0472">Membrane</keyword>
<reference evidence="3 4" key="1">
    <citation type="submission" date="2021-05" db="EMBL/GenBank/DDBJ databases">
        <title>The draft genome of Geobacter chapellei DSM 13688.</title>
        <authorList>
            <person name="Xu Z."/>
            <person name="Masuda Y."/>
            <person name="Itoh H."/>
            <person name="Senoo K."/>
        </authorList>
    </citation>
    <scope>NUCLEOTIDE SEQUENCE [LARGE SCALE GENOMIC DNA]</scope>
    <source>
        <strain evidence="3 4">DSM 13688</strain>
    </source>
</reference>
<keyword evidence="4" id="KW-1185">Reference proteome</keyword>
<name>A0ABS5UCJ6_9BACT</name>
<evidence type="ECO:0000256" key="2">
    <source>
        <dbReference type="SAM" id="Phobius"/>
    </source>
</evidence>
<organism evidence="3 4">
    <name type="scientific">Pelotalea chapellei</name>
    <dbReference type="NCBI Taxonomy" id="44671"/>
    <lineage>
        <taxon>Bacteria</taxon>
        <taxon>Pseudomonadati</taxon>
        <taxon>Thermodesulfobacteriota</taxon>
        <taxon>Desulfuromonadia</taxon>
        <taxon>Geobacterales</taxon>
        <taxon>Geobacteraceae</taxon>
        <taxon>Pelotalea</taxon>
    </lineage>
</organism>
<feature type="transmembrane region" description="Helical" evidence="2">
    <location>
        <begin position="21"/>
        <end position="41"/>
    </location>
</feature>
<evidence type="ECO:0000256" key="1">
    <source>
        <dbReference type="SAM" id="MobiDB-lite"/>
    </source>
</evidence>
<dbReference type="InterPro" id="IPR007251">
    <property type="entry name" value="Iron_permease_Fet4"/>
</dbReference>